<dbReference type="Proteomes" id="UP000236319">
    <property type="component" value="Unassembled WGS sequence"/>
</dbReference>
<evidence type="ECO:0000313" key="1">
    <source>
        <dbReference type="EMBL" id="GBE62896.1"/>
    </source>
</evidence>
<protein>
    <submittedName>
        <fullName evidence="1">DNA-binding protein, putative</fullName>
    </submittedName>
</protein>
<evidence type="ECO:0000313" key="2">
    <source>
        <dbReference type="Proteomes" id="UP000236319"/>
    </source>
</evidence>
<dbReference type="GO" id="GO:0003677">
    <property type="term" value="F:DNA binding"/>
    <property type="evidence" value="ECO:0007669"/>
    <property type="project" value="UniProtKB-KW"/>
</dbReference>
<accession>A0A2H6KIT6</accession>
<sequence>MADLRECVGEGRRCYVLRVSFQRQAAEVYQGHVGFRRVLLVRLEERWQGIVIDVKIHGVVREPAAPCEHLVDGARRPGEVRAEAFEELQEITGVCEGQAFFEVCVVMGLLNLLADQDKHVVAVALSVVAQLAVLQGGRGGDLVAAAVEECAELVACINLQVPPACSTAFAALLRQPGEGVAQCGQRGEKDFRVLLTFVIGELCAGVGGDVRTCELGGELCEPLHQAVQQGT</sequence>
<name>A0A2H6KIT6_9APIC</name>
<proteinExistence type="predicted"/>
<dbReference type="VEuPathDB" id="PiroplasmaDB:BOVATA_043890"/>
<dbReference type="RefSeq" id="XP_028869139.1">
    <property type="nucleotide sequence ID" value="XM_029013306.1"/>
</dbReference>
<reference evidence="1 2" key="1">
    <citation type="journal article" date="2017" name="BMC Genomics">
        <title>Whole-genome assembly of Babesia ovata and comparative genomics between closely related pathogens.</title>
        <authorList>
            <person name="Yamagishi J."/>
            <person name="Asada M."/>
            <person name="Hakimi H."/>
            <person name="Tanaka T.Q."/>
            <person name="Sugimoto C."/>
            <person name="Kawazu S."/>
        </authorList>
    </citation>
    <scope>NUCLEOTIDE SEQUENCE [LARGE SCALE GENOMIC DNA]</scope>
    <source>
        <strain evidence="1 2">Miyake</strain>
    </source>
</reference>
<dbReference type="AlphaFoldDB" id="A0A2H6KIT6"/>
<keyword evidence="1" id="KW-0238">DNA-binding</keyword>
<keyword evidence="2" id="KW-1185">Reference proteome</keyword>
<gene>
    <name evidence="1" type="ORF">BOVATA_043890</name>
</gene>
<comment type="caution">
    <text evidence="1">The sequence shown here is derived from an EMBL/GenBank/DDBJ whole genome shotgun (WGS) entry which is preliminary data.</text>
</comment>
<dbReference type="GeneID" id="39876666"/>
<organism evidence="1 2">
    <name type="scientific">Babesia ovata</name>
    <dbReference type="NCBI Taxonomy" id="189622"/>
    <lineage>
        <taxon>Eukaryota</taxon>
        <taxon>Sar</taxon>
        <taxon>Alveolata</taxon>
        <taxon>Apicomplexa</taxon>
        <taxon>Aconoidasida</taxon>
        <taxon>Piroplasmida</taxon>
        <taxon>Babesiidae</taxon>
        <taxon>Babesia</taxon>
    </lineage>
</organism>
<dbReference type="EMBL" id="BDSA01000007">
    <property type="protein sequence ID" value="GBE62896.1"/>
    <property type="molecule type" value="Genomic_DNA"/>
</dbReference>